<evidence type="ECO:0000313" key="3">
    <source>
        <dbReference type="EMBL" id="BDW84606.1"/>
    </source>
</evidence>
<dbReference type="PROSITE" id="PS51257">
    <property type="entry name" value="PROKAR_LIPOPROTEIN"/>
    <property type="match status" value="1"/>
</dbReference>
<dbReference type="RefSeq" id="WP_338274608.1">
    <property type="nucleotide sequence ID" value="NZ_AP027266.1"/>
</dbReference>
<evidence type="ECO:0000259" key="2">
    <source>
        <dbReference type="Pfam" id="PF00188"/>
    </source>
</evidence>
<dbReference type="PANTHER" id="PTHR31157:SF1">
    <property type="entry name" value="SCP DOMAIN-CONTAINING PROTEIN"/>
    <property type="match status" value="1"/>
</dbReference>
<feature type="chain" id="PRO_5041471121" description="SCP domain-containing protein" evidence="1">
    <location>
        <begin position="21"/>
        <end position="156"/>
    </location>
</feature>
<proteinExistence type="predicted"/>
<dbReference type="Gene3D" id="3.40.33.10">
    <property type="entry name" value="CAP"/>
    <property type="match status" value="1"/>
</dbReference>
<dbReference type="KEGG" id="rmai:MACH21_07830"/>
<feature type="domain" description="SCP" evidence="2">
    <location>
        <begin position="54"/>
        <end position="142"/>
    </location>
</feature>
<dbReference type="InterPro" id="IPR035940">
    <property type="entry name" value="CAP_sf"/>
</dbReference>
<feature type="signal peptide" evidence="1">
    <location>
        <begin position="1"/>
        <end position="20"/>
    </location>
</feature>
<dbReference type="AlphaFoldDB" id="A0AA48HI45"/>
<dbReference type="Proteomes" id="UP001337723">
    <property type="component" value="Chromosome"/>
</dbReference>
<dbReference type="Pfam" id="PF00188">
    <property type="entry name" value="CAP"/>
    <property type="match status" value="1"/>
</dbReference>
<accession>A0AA48HI45</accession>
<dbReference type="EMBL" id="AP027266">
    <property type="protein sequence ID" value="BDW84606.1"/>
    <property type="molecule type" value="Genomic_DNA"/>
</dbReference>
<sequence>MIPRNALLSLAFLAALAACAPQSGTERLSAGATVDIASAGTQLSFQRAGGGIIRPLSHSPQLQAAAEEQAQNLNVSNSMGQIGAGGTALSDRLRRAGYTACASAENTATGTPDIRSTIATWMENPDQRANILNPQVTQFGFAGTGDTWVLVLARPC</sequence>
<dbReference type="SUPFAM" id="SSF55797">
    <property type="entry name" value="PR-1-like"/>
    <property type="match status" value="1"/>
</dbReference>
<keyword evidence="4" id="KW-1185">Reference proteome</keyword>
<gene>
    <name evidence="3" type="ORF">MACH21_07830</name>
</gene>
<name>A0AA48HI45_9RHOB</name>
<dbReference type="PANTHER" id="PTHR31157">
    <property type="entry name" value="SCP DOMAIN-CONTAINING PROTEIN"/>
    <property type="match status" value="1"/>
</dbReference>
<evidence type="ECO:0000256" key="1">
    <source>
        <dbReference type="SAM" id="SignalP"/>
    </source>
</evidence>
<reference evidence="3 4" key="1">
    <citation type="submission" date="2023-01" db="EMBL/GenBank/DDBJ databases">
        <title>Complete genome sequence of Roseicyclus marinus strain Dej080120_10.</title>
        <authorList>
            <person name="Ueki S."/>
            <person name="Maruyama F."/>
        </authorList>
    </citation>
    <scope>NUCLEOTIDE SEQUENCE [LARGE SCALE GENOMIC DNA]</scope>
    <source>
        <strain evidence="3 4">Dej080120_10</strain>
    </source>
</reference>
<evidence type="ECO:0000313" key="4">
    <source>
        <dbReference type="Proteomes" id="UP001337723"/>
    </source>
</evidence>
<dbReference type="InterPro" id="IPR014044">
    <property type="entry name" value="CAP_dom"/>
</dbReference>
<keyword evidence="1" id="KW-0732">Signal</keyword>
<protein>
    <recommendedName>
        <fullName evidence="2">SCP domain-containing protein</fullName>
    </recommendedName>
</protein>
<dbReference type="CDD" id="cd05379">
    <property type="entry name" value="CAP_bacterial"/>
    <property type="match status" value="1"/>
</dbReference>
<organism evidence="3 4">
    <name type="scientific">Roseicyclus marinus</name>
    <dbReference type="NCBI Taxonomy" id="2161673"/>
    <lineage>
        <taxon>Bacteria</taxon>
        <taxon>Pseudomonadati</taxon>
        <taxon>Pseudomonadota</taxon>
        <taxon>Alphaproteobacteria</taxon>
        <taxon>Rhodobacterales</taxon>
        <taxon>Roseobacteraceae</taxon>
        <taxon>Roseicyclus</taxon>
    </lineage>
</organism>